<evidence type="ECO:0008006" key="3">
    <source>
        <dbReference type="Google" id="ProtNLM"/>
    </source>
</evidence>
<dbReference type="AlphaFoldDB" id="A0A1V2A7Y6"/>
<reference evidence="1 2" key="1">
    <citation type="submission" date="2016-12" db="EMBL/GenBank/DDBJ databases">
        <title>Domibacillus sp. SAB 38T whole genome sequencing.</title>
        <authorList>
            <person name="Verma A."/>
            <person name="Ojha A.K."/>
            <person name="Krishnamurthi S."/>
        </authorList>
    </citation>
    <scope>NUCLEOTIDE SEQUENCE [LARGE SCALE GENOMIC DNA]</scope>
    <source>
        <strain evidence="1 2">SAB 38</strain>
    </source>
</reference>
<protein>
    <recommendedName>
        <fullName evidence="3">Competence protein</fullName>
    </recommendedName>
</protein>
<gene>
    <name evidence="1" type="ORF">BTO28_09045</name>
</gene>
<dbReference type="InterPro" id="IPR010461">
    <property type="entry name" value="ComK"/>
</dbReference>
<dbReference type="GO" id="GO:0030420">
    <property type="term" value="P:establishment of competence for transformation"/>
    <property type="evidence" value="ECO:0007669"/>
    <property type="project" value="InterPro"/>
</dbReference>
<dbReference type="Proteomes" id="UP000188613">
    <property type="component" value="Unassembled WGS sequence"/>
</dbReference>
<keyword evidence="2" id="KW-1185">Reference proteome</keyword>
<organism evidence="1 2">
    <name type="scientific">Domibacillus epiphyticus</name>
    <dbReference type="NCBI Taxonomy" id="1714355"/>
    <lineage>
        <taxon>Bacteria</taxon>
        <taxon>Bacillati</taxon>
        <taxon>Bacillota</taxon>
        <taxon>Bacilli</taxon>
        <taxon>Bacillales</taxon>
        <taxon>Bacillaceae</taxon>
        <taxon>Domibacillus</taxon>
    </lineage>
</organism>
<dbReference type="Pfam" id="PF06338">
    <property type="entry name" value="ComK"/>
    <property type="match status" value="1"/>
</dbReference>
<evidence type="ECO:0000313" key="2">
    <source>
        <dbReference type="Proteomes" id="UP000188613"/>
    </source>
</evidence>
<name>A0A1V2A7Y6_9BACI</name>
<dbReference type="EMBL" id="MSFI01000012">
    <property type="protein sequence ID" value="OMP67115.1"/>
    <property type="molecule type" value="Genomic_DNA"/>
</dbReference>
<evidence type="ECO:0000313" key="1">
    <source>
        <dbReference type="EMBL" id="OMP67115.1"/>
    </source>
</evidence>
<proteinExistence type="predicted"/>
<dbReference type="OrthoDB" id="2417337at2"/>
<dbReference type="STRING" id="1714355.BTO28_09045"/>
<sequence>MVRNKSKKADEMFCIQSNTMLLQPVDSGQKTIVLESYKEPKLIHEKTFTIVRKSCLHYLSTYDGRKKASKQLLGVKTKLPLVIDHVGGIYLFPVSSHVKPDCVWISLAHVQNLNTVEKKQTEITFKDGQKAIVNASILVLFSQIHLAMELQKRTKRFGCGSTGEKVERKRWVSGRKGLMISFADRKEREEEKDSKC</sequence>
<accession>A0A1V2A7Y6</accession>
<dbReference type="RefSeq" id="WP_076765445.1">
    <property type="nucleotide sequence ID" value="NZ_MSFI01000012.1"/>
</dbReference>
<comment type="caution">
    <text evidence="1">The sequence shown here is derived from an EMBL/GenBank/DDBJ whole genome shotgun (WGS) entry which is preliminary data.</text>
</comment>